<dbReference type="CDD" id="cd01948">
    <property type="entry name" value="EAL"/>
    <property type="match status" value="1"/>
</dbReference>
<dbReference type="NCBIfam" id="TIGR00229">
    <property type="entry name" value="sensory_box"/>
    <property type="match status" value="2"/>
</dbReference>
<dbReference type="Proteomes" id="UP000050465">
    <property type="component" value="Unassembled WGS sequence"/>
</dbReference>
<reference evidence="5 6" key="1">
    <citation type="submission" date="2015-09" db="EMBL/GenBank/DDBJ databases">
        <title>Identification and resolution of microdiversity through metagenomic sequencing of parallel consortia.</title>
        <authorList>
            <person name="Nelson W.C."/>
            <person name="Romine M.F."/>
            <person name="Lindemann S.R."/>
        </authorList>
    </citation>
    <scope>NUCLEOTIDE SEQUENCE [LARGE SCALE GENOMIC DNA]</scope>
    <source>
        <strain evidence="5">Ana</strain>
    </source>
</reference>
<sequence>MKIYPVSIFENKIKKSVCQPPHENISLLKALISGVAQAQTIEEAFTAVLRTVCQRPDLSPEKDTNHCPEKDLGQGLGQCLDQGPSWQYAEVWCADPKTNQLHKRQTWSTMHPAHECSVGASDEIDCFTQPGNFSLLATSEATFPIIETSLLRRIWRCQQAEWYADINRAAEAVVQQSPSSIACETKALLGVPLVVEGATLAILVFFSREMIAADPSVIDSIDAIAGLIAQLAEQQRSQAELKNSEARFQAFMANSPAMVFMKDEAGQYVYSNRPLERTFDLAAGTLLGKTDADYLHRQAAQKVQESDRRVVLNNLSNKEEILVEKVPFLSSGDRYWQVLKFSFKDYTEQTLIGGFALDVTEQKQTEKNLAEEREITQATLKSIGDAVITTNLSGRLQYLNPVAEQLTGWTQQEAYNQPVAKIFRMIHQATRQVIQDPVEEALTKRQTIRLETHVMLMTRGGRALLIETSVAPIETDDGRLIGAVIVFHDVSKTQRLTQALSWQVSHDALTGLLNRQEFELRLRQAVDNARSHNKVHALCYLDLDNFKIINDTCGHTAGDQLLKQVSTLLMSHIRTTDTLARLGGDEFGLLLEYCHLEHAKRIVHKLREKLSALRFVCGGRAFSVGISIGVTMITTKTNSVETVLSDADAACYVAKRKGRNRTHFHSVNDVDLAQQRGEIQWAAYIAEALETEKFQLYQQPILPLSLAAPQGEHYEVLLRLQDQSGQLVSPGAFMPAAERYDLMPLIDRWVVNKLFSTQASYYQQVWQRSQTQPDLGSHLYSVNLSGASINDDDFMPFLKEQFERYAIPPSLICFEITETATIANLQKAAQFITEIRALGCQFALDDFGSGMSSFAYLKSLPVDYLKIDGNFIQNIVKNEIDTAMVTAIHQIAQVMNIQTVAEFVEDEITLETVRDLGISFAQGYGVARPAPLLH</sequence>
<dbReference type="Gene3D" id="3.30.450.40">
    <property type="match status" value="1"/>
</dbReference>
<dbReference type="PROSITE" id="PS50113">
    <property type="entry name" value="PAC"/>
    <property type="match status" value="1"/>
</dbReference>
<name>A0A0N8KNB8_9CYAN</name>
<dbReference type="STRING" id="1666911.HLUCCA11_07755"/>
<dbReference type="SUPFAM" id="SSF55785">
    <property type="entry name" value="PYP-like sensor domain (PAS domain)"/>
    <property type="match status" value="2"/>
</dbReference>
<dbReference type="Pfam" id="PF08448">
    <property type="entry name" value="PAS_4"/>
    <property type="match status" value="2"/>
</dbReference>
<dbReference type="Gene3D" id="3.30.450.20">
    <property type="entry name" value="PAS domain"/>
    <property type="match status" value="2"/>
</dbReference>
<dbReference type="NCBIfam" id="TIGR00254">
    <property type="entry name" value="GGDEF"/>
    <property type="match status" value="1"/>
</dbReference>
<dbReference type="InterPro" id="IPR013656">
    <property type="entry name" value="PAS_4"/>
</dbReference>
<dbReference type="SUPFAM" id="SSF55781">
    <property type="entry name" value="GAF domain-like"/>
    <property type="match status" value="1"/>
</dbReference>
<dbReference type="Pfam" id="PF00990">
    <property type="entry name" value="GGDEF"/>
    <property type="match status" value="1"/>
</dbReference>
<dbReference type="InterPro" id="IPR035919">
    <property type="entry name" value="EAL_sf"/>
</dbReference>
<feature type="domain" description="PAS" evidence="1">
    <location>
        <begin position="244"/>
        <end position="314"/>
    </location>
</feature>
<dbReference type="InterPro" id="IPR000014">
    <property type="entry name" value="PAS"/>
</dbReference>
<evidence type="ECO:0000259" key="3">
    <source>
        <dbReference type="PROSITE" id="PS50883"/>
    </source>
</evidence>
<dbReference type="PROSITE" id="PS50883">
    <property type="entry name" value="EAL"/>
    <property type="match status" value="1"/>
</dbReference>
<dbReference type="Gene3D" id="3.30.70.270">
    <property type="match status" value="1"/>
</dbReference>
<comment type="caution">
    <text evidence="5">The sequence shown here is derived from an EMBL/GenBank/DDBJ whole genome shotgun (WGS) entry which is preliminary data.</text>
</comment>
<dbReference type="FunFam" id="3.30.70.270:FF:000001">
    <property type="entry name" value="Diguanylate cyclase domain protein"/>
    <property type="match status" value="1"/>
</dbReference>
<dbReference type="CDD" id="cd01949">
    <property type="entry name" value="GGDEF"/>
    <property type="match status" value="1"/>
</dbReference>
<dbReference type="InterPro" id="IPR043128">
    <property type="entry name" value="Rev_trsase/Diguanyl_cyclase"/>
</dbReference>
<feature type="domain" description="PAC" evidence="2">
    <location>
        <begin position="450"/>
        <end position="502"/>
    </location>
</feature>
<gene>
    <name evidence="5" type="ORF">HLUCCA11_07755</name>
</gene>
<dbReference type="PROSITE" id="PS50887">
    <property type="entry name" value="GGDEF"/>
    <property type="match status" value="1"/>
</dbReference>
<dbReference type="InterPro" id="IPR029787">
    <property type="entry name" value="Nucleotide_cyclase"/>
</dbReference>
<proteinExistence type="predicted"/>
<evidence type="ECO:0000313" key="5">
    <source>
        <dbReference type="EMBL" id="KPQ36098.1"/>
    </source>
</evidence>
<dbReference type="PROSITE" id="PS50112">
    <property type="entry name" value="PAS"/>
    <property type="match status" value="2"/>
</dbReference>
<dbReference type="SMART" id="SM00052">
    <property type="entry name" value="EAL"/>
    <property type="match status" value="1"/>
</dbReference>
<dbReference type="Gene3D" id="3.20.20.450">
    <property type="entry name" value="EAL domain"/>
    <property type="match status" value="1"/>
</dbReference>
<evidence type="ECO:0000259" key="1">
    <source>
        <dbReference type="PROSITE" id="PS50112"/>
    </source>
</evidence>
<accession>A0A0N8KNB8</accession>
<dbReference type="SUPFAM" id="SSF141868">
    <property type="entry name" value="EAL domain-like"/>
    <property type="match status" value="1"/>
</dbReference>
<evidence type="ECO:0000259" key="2">
    <source>
        <dbReference type="PROSITE" id="PS50113"/>
    </source>
</evidence>
<dbReference type="InterPro" id="IPR001633">
    <property type="entry name" value="EAL_dom"/>
</dbReference>
<feature type="domain" description="GGDEF" evidence="4">
    <location>
        <begin position="534"/>
        <end position="667"/>
    </location>
</feature>
<dbReference type="InterPro" id="IPR052155">
    <property type="entry name" value="Biofilm_reg_signaling"/>
</dbReference>
<dbReference type="InterPro" id="IPR000160">
    <property type="entry name" value="GGDEF_dom"/>
</dbReference>
<dbReference type="AlphaFoldDB" id="A0A0N8KNB8"/>
<dbReference type="CDD" id="cd00130">
    <property type="entry name" value="PAS"/>
    <property type="match status" value="2"/>
</dbReference>
<dbReference type="SMART" id="SM00267">
    <property type="entry name" value="GGDEF"/>
    <property type="match status" value="1"/>
</dbReference>
<dbReference type="InterPro" id="IPR029016">
    <property type="entry name" value="GAF-like_dom_sf"/>
</dbReference>
<dbReference type="PATRIC" id="fig|1666911.3.peg.3861"/>
<feature type="domain" description="EAL" evidence="3">
    <location>
        <begin position="678"/>
        <end position="934"/>
    </location>
</feature>
<dbReference type="EMBL" id="LJZR01000008">
    <property type="protein sequence ID" value="KPQ36098.1"/>
    <property type="molecule type" value="Genomic_DNA"/>
</dbReference>
<feature type="domain" description="PAS" evidence="1">
    <location>
        <begin position="372"/>
        <end position="445"/>
    </location>
</feature>
<protein>
    <submittedName>
        <fullName evidence="5">EAL domain</fullName>
    </submittedName>
</protein>
<dbReference type="InterPro" id="IPR000700">
    <property type="entry name" value="PAS-assoc_C"/>
</dbReference>
<organism evidence="5 6">
    <name type="scientific">Phormidesmis priestleyi Ana</name>
    <dbReference type="NCBI Taxonomy" id="1666911"/>
    <lineage>
        <taxon>Bacteria</taxon>
        <taxon>Bacillati</taxon>
        <taxon>Cyanobacteriota</taxon>
        <taxon>Cyanophyceae</taxon>
        <taxon>Leptolyngbyales</taxon>
        <taxon>Leptolyngbyaceae</taxon>
        <taxon>Phormidesmis</taxon>
    </lineage>
</organism>
<dbReference type="Pfam" id="PF00563">
    <property type="entry name" value="EAL"/>
    <property type="match status" value="1"/>
</dbReference>
<dbReference type="SUPFAM" id="SSF55073">
    <property type="entry name" value="Nucleotide cyclase"/>
    <property type="match status" value="1"/>
</dbReference>
<evidence type="ECO:0000313" key="6">
    <source>
        <dbReference type="Proteomes" id="UP000050465"/>
    </source>
</evidence>
<dbReference type="InterPro" id="IPR035965">
    <property type="entry name" value="PAS-like_dom_sf"/>
</dbReference>
<dbReference type="SMART" id="SM00091">
    <property type="entry name" value="PAS"/>
    <property type="match status" value="2"/>
</dbReference>
<dbReference type="PANTHER" id="PTHR44757:SF4">
    <property type="entry name" value="DIGUANYLATE CYCLASE DGCE-RELATED"/>
    <property type="match status" value="1"/>
</dbReference>
<evidence type="ECO:0000259" key="4">
    <source>
        <dbReference type="PROSITE" id="PS50887"/>
    </source>
</evidence>
<dbReference type="PANTHER" id="PTHR44757">
    <property type="entry name" value="DIGUANYLATE CYCLASE DGCP"/>
    <property type="match status" value="1"/>
</dbReference>